<accession>A0AB37A8Q6</accession>
<sequence>MISAYLRINKKEEKSLLELSEQVNKQRLDLKMGVLKESEILHRLINEAFKKAKAEDGEVKIK</sequence>
<dbReference type="AlphaFoldDB" id="A0AB37A8Q6"/>
<dbReference type="EMBL" id="PUDN01000131">
    <property type="protein sequence ID" value="PQH47965.1"/>
    <property type="molecule type" value="Genomic_DNA"/>
</dbReference>
<dbReference type="Proteomes" id="UP000239276">
    <property type="component" value="Unassembled WGS sequence"/>
</dbReference>
<dbReference type="RefSeq" id="WP_000622371.1">
    <property type="nucleotide sequence ID" value="NZ_JAKSWT010000018.1"/>
</dbReference>
<proteinExistence type="predicted"/>
<gene>
    <name evidence="1" type="ORF">C5U34_17385</name>
</gene>
<evidence type="ECO:0000313" key="1">
    <source>
        <dbReference type="EMBL" id="PQH47965.1"/>
    </source>
</evidence>
<reference evidence="1 2" key="1">
    <citation type="journal article" date="2018" name="J. Antimicrob. Chemother.">
        <title>Phylogenomics of colistin-susceptible and resistant XDR Acinetobacter baumannii.</title>
        <authorList>
            <person name="Mustapha M."/>
            <person name="Li B."/>
            <person name="Pacey M.P."/>
            <person name="Mettus R.T."/>
            <person name="McElheny C.L."/>
            <person name="Ernst R.K."/>
            <person name="Cooper V.S."/>
            <person name="Doi Y."/>
        </authorList>
    </citation>
    <scope>NUCLEOTIDE SEQUENCE [LARGE SCALE GENOMIC DNA]</scope>
    <source>
        <strain evidence="1 2">R20</strain>
    </source>
</reference>
<evidence type="ECO:0000313" key="2">
    <source>
        <dbReference type="Proteomes" id="UP000239276"/>
    </source>
</evidence>
<organism evidence="1 2">
    <name type="scientific">Acinetobacter baumannii</name>
    <dbReference type="NCBI Taxonomy" id="470"/>
    <lineage>
        <taxon>Bacteria</taxon>
        <taxon>Pseudomonadati</taxon>
        <taxon>Pseudomonadota</taxon>
        <taxon>Gammaproteobacteria</taxon>
        <taxon>Moraxellales</taxon>
        <taxon>Moraxellaceae</taxon>
        <taxon>Acinetobacter</taxon>
        <taxon>Acinetobacter calcoaceticus/baumannii complex</taxon>
    </lineage>
</organism>
<comment type="caution">
    <text evidence="1">The sequence shown here is derived from an EMBL/GenBank/DDBJ whole genome shotgun (WGS) entry which is preliminary data.</text>
</comment>
<name>A0AB37A8Q6_ACIBA</name>
<protein>
    <submittedName>
        <fullName evidence="1">Uncharacterized protein</fullName>
    </submittedName>
</protein>